<organism evidence="13">
    <name type="scientific">Lygus hesperus</name>
    <name type="common">Western plant bug</name>
    <dbReference type="NCBI Taxonomy" id="30085"/>
    <lineage>
        <taxon>Eukaryota</taxon>
        <taxon>Metazoa</taxon>
        <taxon>Ecdysozoa</taxon>
        <taxon>Arthropoda</taxon>
        <taxon>Hexapoda</taxon>
        <taxon>Insecta</taxon>
        <taxon>Pterygota</taxon>
        <taxon>Neoptera</taxon>
        <taxon>Paraneoptera</taxon>
        <taxon>Hemiptera</taxon>
        <taxon>Heteroptera</taxon>
        <taxon>Panheteroptera</taxon>
        <taxon>Cimicomorpha</taxon>
        <taxon>Miridae</taxon>
        <taxon>Mirini</taxon>
        <taxon>Lygus</taxon>
    </lineage>
</organism>
<dbReference type="InterPro" id="IPR000547">
    <property type="entry name" value="Clathrin_H-chain/VPS_repeat"/>
</dbReference>
<evidence type="ECO:0000259" key="11">
    <source>
        <dbReference type="Pfam" id="PF26148"/>
    </source>
</evidence>
<evidence type="ECO:0000313" key="12">
    <source>
        <dbReference type="EMBL" id="JAG16064.1"/>
    </source>
</evidence>
<reference evidence="16" key="3">
    <citation type="submission" date="2014-09" db="EMBL/GenBank/DDBJ databases">
        <authorList>
            <person name="Magalhaes I.L.F."/>
            <person name="Oliveira U."/>
            <person name="Santos F.R."/>
            <person name="Vidigal T.H.D.A."/>
            <person name="Brescovit A.D."/>
            <person name="Santos A.J."/>
        </authorList>
    </citation>
    <scope>NUCLEOTIDE SEQUENCE</scope>
</reference>
<evidence type="ECO:0000256" key="4">
    <source>
        <dbReference type="ARBA" id="ARBA00022723"/>
    </source>
</evidence>
<keyword evidence="7" id="KW-0472">Membrane</keyword>
<dbReference type="EMBL" id="GBRD01014026">
    <property type="protein sequence ID" value="JAG51800.1"/>
    <property type="molecule type" value="Transcribed_RNA"/>
</dbReference>
<dbReference type="InterPro" id="IPR007810">
    <property type="entry name" value="Pep3/Vps18_beta-prop"/>
</dbReference>
<dbReference type="Pfam" id="PF26148">
    <property type="entry name" value="VPS18_RING_C"/>
    <property type="match status" value="1"/>
</dbReference>
<dbReference type="PROSITE" id="PS50236">
    <property type="entry name" value="CHCR"/>
    <property type="match status" value="1"/>
</dbReference>
<dbReference type="GO" id="GO:0007032">
    <property type="term" value="P:endosome organization"/>
    <property type="evidence" value="ECO:0007669"/>
    <property type="project" value="TreeGrafter"/>
</dbReference>
<dbReference type="GO" id="GO:0030897">
    <property type="term" value="C:HOPS complex"/>
    <property type="evidence" value="ECO:0007669"/>
    <property type="project" value="TreeGrafter"/>
</dbReference>
<dbReference type="InterPro" id="IPR016024">
    <property type="entry name" value="ARM-type_fold"/>
</dbReference>
<sequence length="950" mass="109024">MASVFEQFERDSQRMISYQSQSQSAPTNPFDDEDSPIFQKAKINFQPTELVTHLAVCNDYIVVAMSNNLLLRIDPSKPQGQEQYSEIDLNRIVPGVTLTGLFLDPTAAHLLISFSTELLYIHRNSDKPKPITKVRGHEVTAIGWPHPSYFSDRNTPKPVLLGTSKGQIFEVVISDGFFQSPGEVYCKLVWSLGQDLITGLEYHRFDKTDIYFVIATTQDRLYQFVGRISNPDERPLLPRLFKVYLSHPGGCHCLPGLNSSRLQFYTPPNGVTPTALCWLTEAGVYYGQIDINEIDLSEIDKGLDNILSKPKMIDFPFTYPPPRSFLMTDFHVLFVYQNQISGISSLSEKLVFTDNFNEAFGQIVNITQDSVKGTIWVYQERAVFKYKVIEEDKHVWQIYADKGDFEEAKRYCKSDSLKKDKVLRLQAESLFEKKEYEKSAVCYAASQASFEHIALKFLEVKDDQALKTFLKQKLSRLRADDKAQTTMLVLWILELLLTQLGDLRTKAKTNTQQYLDIQQELDTFLTMDYTKECLKSNMQAVYSLMSSHGDQSNLIKLAQNARDYDKVILNFIQKGERAQAIEVLSKQGNVELWYTYLPSLLQHDPRLTLMALRHVGRVINPATVLPSLVAAYGPHNAEEIIKYLEYCTNELNCQEQAVHNFLLYLLAQHRPDRLMTYLATQGEEPSMVNYDKRYAVRICKQFNRREACVQLYVLLGLWESAVELALEVNMQLALQTVSQPQLSTRQDPKKLWLKIAQHVVEKENNIVEAMKLVERCELLKIEDVLPFFPDLTTIDHFKDAICASLQEYNQHIDELKEEMEDATKSAKTIRDDINAFRSRHCIISASDRCNVCDTALLPSSFYTFPCTHRFHADCLIAEMSSILPVDSKEKLLNLLKREENAVSAVEREKVRSDLDAILAAQCLFCGDLMIEMMDKPFNDDEDFDRIKTEW</sequence>
<evidence type="ECO:0000256" key="3">
    <source>
        <dbReference type="ARBA" id="ARBA00017338"/>
    </source>
</evidence>
<dbReference type="EMBL" id="GBHO01027539">
    <property type="protein sequence ID" value="JAG16065.1"/>
    <property type="molecule type" value="Transcribed_RNA"/>
</dbReference>
<dbReference type="EMBL" id="GBRD01014025">
    <property type="protein sequence ID" value="JAG51801.1"/>
    <property type="molecule type" value="Transcribed_RNA"/>
</dbReference>
<dbReference type="Pfam" id="PF05131">
    <property type="entry name" value="Pep3_Vps18"/>
    <property type="match status" value="1"/>
</dbReference>
<evidence type="ECO:0000256" key="9">
    <source>
        <dbReference type="SAM" id="Coils"/>
    </source>
</evidence>
<dbReference type="EMBL" id="GBHO01027537">
    <property type="protein sequence ID" value="JAG16067.1"/>
    <property type="molecule type" value="Transcribed_RNA"/>
</dbReference>
<feature type="repeat" description="CHCR" evidence="8">
    <location>
        <begin position="615"/>
        <end position="768"/>
    </location>
</feature>
<name>A0A0A9XG54_LYGHE</name>
<gene>
    <name evidence="15" type="ORF">CM83_68810</name>
    <name evidence="13" type="ORF">CM83_68811</name>
    <name evidence="14" type="ORF">CM83_68812</name>
    <name evidence="12" type="ORF">CM83_68813</name>
</gene>
<keyword evidence="9" id="KW-0175">Coiled coil</keyword>
<comment type="similarity">
    <text evidence="2">Belongs to the VPS18 family.</text>
</comment>
<evidence type="ECO:0000256" key="1">
    <source>
        <dbReference type="ARBA" id="ARBA00004492"/>
    </source>
</evidence>
<accession>A0A0A9XG54</accession>
<feature type="domain" description="Pep3/Vps18 beta-propeller" evidence="10">
    <location>
        <begin position="36"/>
        <end position="388"/>
    </location>
</feature>
<feature type="coiled-coil region" evidence="9">
    <location>
        <begin position="798"/>
        <end position="832"/>
    </location>
</feature>
<evidence type="ECO:0000313" key="14">
    <source>
        <dbReference type="EMBL" id="JAG16066.1"/>
    </source>
</evidence>
<dbReference type="GO" id="GO:0048284">
    <property type="term" value="P:organelle fusion"/>
    <property type="evidence" value="ECO:0007669"/>
    <property type="project" value="TreeGrafter"/>
</dbReference>
<evidence type="ECO:0000256" key="6">
    <source>
        <dbReference type="ARBA" id="ARBA00022833"/>
    </source>
</evidence>
<dbReference type="EMBL" id="GBHO01027540">
    <property type="protein sequence ID" value="JAG16064.1"/>
    <property type="molecule type" value="Transcribed_RNA"/>
</dbReference>
<dbReference type="AlphaFoldDB" id="A0A0A9XG54"/>
<evidence type="ECO:0000256" key="2">
    <source>
        <dbReference type="ARBA" id="ARBA00010454"/>
    </source>
</evidence>
<comment type="subcellular location">
    <subcellularLocation>
        <location evidence="1">Late endosome membrane</location>
        <topology evidence="1">Peripheral membrane protein</topology>
        <orientation evidence="1">Cytoplasmic side</orientation>
    </subcellularLocation>
</comment>
<evidence type="ECO:0000313" key="15">
    <source>
        <dbReference type="EMBL" id="JAG16067.1"/>
    </source>
</evidence>
<keyword evidence="6" id="KW-0862">Zinc</keyword>
<dbReference type="GO" id="GO:0008333">
    <property type="term" value="P:endosome to lysosome transport"/>
    <property type="evidence" value="ECO:0007669"/>
    <property type="project" value="TreeGrafter"/>
</dbReference>
<keyword evidence="5" id="KW-0863">Zinc-finger</keyword>
<dbReference type="InterPro" id="IPR058919">
    <property type="entry name" value="Pep3/Vps18_RING_C"/>
</dbReference>
<evidence type="ECO:0000259" key="10">
    <source>
        <dbReference type="Pfam" id="PF05131"/>
    </source>
</evidence>
<dbReference type="EMBL" id="GBHO01027538">
    <property type="protein sequence ID" value="JAG16066.1"/>
    <property type="molecule type" value="Transcribed_RNA"/>
</dbReference>
<dbReference type="GO" id="GO:0007040">
    <property type="term" value="P:lysosome organization"/>
    <property type="evidence" value="ECO:0007669"/>
    <property type="project" value="TreeGrafter"/>
</dbReference>
<proteinExistence type="inferred from homology"/>
<dbReference type="GO" id="GO:0031902">
    <property type="term" value="C:late endosome membrane"/>
    <property type="evidence" value="ECO:0007669"/>
    <property type="project" value="UniProtKB-SubCell"/>
</dbReference>
<dbReference type="PANTHER" id="PTHR23323:SF26">
    <property type="entry name" value="VACUOLAR PROTEIN SORTING-ASSOCIATED PROTEIN 18 HOMOLOG"/>
    <property type="match status" value="1"/>
</dbReference>
<dbReference type="GO" id="GO:0008270">
    <property type="term" value="F:zinc ion binding"/>
    <property type="evidence" value="ECO:0007669"/>
    <property type="project" value="UniProtKB-KW"/>
</dbReference>
<evidence type="ECO:0000313" key="13">
    <source>
        <dbReference type="EMBL" id="JAG16065.1"/>
    </source>
</evidence>
<dbReference type="GO" id="GO:0006904">
    <property type="term" value="P:vesicle docking involved in exocytosis"/>
    <property type="evidence" value="ECO:0007669"/>
    <property type="project" value="TreeGrafter"/>
</dbReference>
<dbReference type="GO" id="GO:0006886">
    <property type="term" value="P:intracellular protein transport"/>
    <property type="evidence" value="ECO:0007669"/>
    <property type="project" value="UniProtKB-UniRule"/>
</dbReference>
<evidence type="ECO:0000256" key="5">
    <source>
        <dbReference type="ARBA" id="ARBA00022771"/>
    </source>
</evidence>
<dbReference type="PANTHER" id="PTHR23323">
    <property type="entry name" value="VACUOLAR PROTEIN SORTING-ASSOCIATED PROTEIN"/>
    <property type="match status" value="1"/>
</dbReference>
<dbReference type="GO" id="GO:0030674">
    <property type="term" value="F:protein-macromolecule adaptor activity"/>
    <property type="evidence" value="ECO:0007669"/>
    <property type="project" value="TreeGrafter"/>
</dbReference>
<evidence type="ECO:0000313" key="16">
    <source>
        <dbReference type="EMBL" id="JAG51800.1"/>
    </source>
</evidence>
<feature type="domain" description="Pep3/Vps18 RING C-terminal" evidence="11">
    <location>
        <begin position="846"/>
        <end position="930"/>
    </location>
</feature>
<keyword evidence="4" id="KW-0479">Metal-binding</keyword>
<evidence type="ECO:0000256" key="8">
    <source>
        <dbReference type="PROSITE-ProRule" id="PRU01006"/>
    </source>
</evidence>
<dbReference type="SUPFAM" id="SSF48371">
    <property type="entry name" value="ARM repeat"/>
    <property type="match status" value="1"/>
</dbReference>
<reference evidence="13" key="2">
    <citation type="submission" date="2014-07" db="EMBL/GenBank/DDBJ databases">
        <authorList>
            <person name="Hull J."/>
        </authorList>
    </citation>
    <scope>NUCLEOTIDE SEQUENCE</scope>
</reference>
<dbReference type="CDD" id="cd16462">
    <property type="entry name" value="RING-H2_Pep3p-like"/>
    <property type="match status" value="1"/>
</dbReference>
<evidence type="ECO:0000256" key="7">
    <source>
        <dbReference type="ARBA" id="ARBA00023136"/>
    </source>
</evidence>
<protein>
    <recommendedName>
        <fullName evidence="3">Vacuolar protein sorting-associated protein 18 homolog</fullName>
    </recommendedName>
</protein>
<reference evidence="13" key="1">
    <citation type="journal article" date="2014" name="PLoS ONE">
        <title>Transcriptome-Based Identification of ABC Transporters in the Western Tarnished Plant Bug Lygus hesperus.</title>
        <authorList>
            <person name="Hull J.J."/>
            <person name="Chaney K."/>
            <person name="Geib S.M."/>
            <person name="Fabrick J.A."/>
            <person name="Brent C.S."/>
            <person name="Walsh D."/>
            <person name="Lavine L.C."/>
        </authorList>
    </citation>
    <scope>NUCLEOTIDE SEQUENCE</scope>
</reference>